<dbReference type="Proteomes" id="UP000015105">
    <property type="component" value="Chromosome 7D"/>
</dbReference>
<dbReference type="Gramene" id="AET7Gv20361100.1">
    <property type="protein sequence ID" value="AET7Gv20361100.1"/>
    <property type="gene ID" value="AET7Gv20361100"/>
</dbReference>
<sequence>MASGPLPDWEFPLQVFGIAILSGIAYQSEWHPILDKGAKIIRTKWWKLKGEEQQTLKERMIAGPWDEGAADSMWVKMAFCIRKVAREVLGVTKGKKQEPKDTWWWNEDVQKAIKEECYKCWHHDH</sequence>
<keyword evidence="2" id="KW-1185">Reference proteome</keyword>
<protein>
    <submittedName>
        <fullName evidence="1">Uncharacterized protein</fullName>
    </submittedName>
</protein>
<reference evidence="1" key="5">
    <citation type="journal article" date="2021" name="G3 (Bethesda)">
        <title>Aegilops tauschii genome assembly Aet v5.0 features greater sequence contiguity and improved annotation.</title>
        <authorList>
            <person name="Wang L."/>
            <person name="Zhu T."/>
            <person name="Rodriguez J.C."/>
            <person name="Deal K.R."/>
            <person name="Dubcovsky J."/>
            <person name="McGuire P.E."/>
            <person name="Lux T."/>
            <person name="Spannagl M."/>
            <person name="Mayer K.F.X."/>
            <person name="Baldrich P."/>
            <person name="Meyers B.C."/>
            <person name="Huo N."/>
            <person name="Gu Y.Q."/>
            <person name="Zhou H."/>
            <person name="Devos K.M."/>
            <person name="Bennetzen J.L."/>
            <person name="Unver T."/>
            <person name="Budak H."/>
            <person name="Gulick P.J."/>
            <person name="Galiba G."/>
            <person name="Kalapos B."/>
            <person name="Nelson D.R."/>
            <person name="Li P."/>
            <person name="You F.M."/>
            <person name="Luo M.C."/>
            <person name="Dvorak J."/>
        </authorList>
    </citation>
    <scope>NUCLEOTIDE SEQUENCE [LARGE SCALE GENOMIC DNA]</scope>
    <source>
        <strain evidence="1">cv. AL8/78</strain>
    </source>
</reference>
<reference evidence="1" key="4">
    <citation type="submission" date="2019-03" db="UniProtKB">
        <authorList>
            <consortium name="EnsemblPlants"/>
        </authorList>
    </citation>
    <scope>IDENTIFICATION</scope>
</reference>
<evidence type="ECO:0000313" key="2">
    <source>
        <dbReference type="Proteomes" id="UP000015105"/>
    </source>
</evidence>
<evidence type="ECO:0000313" key="1">
    <source>
        <dbReference type="EnsemblPlants" id="AET7Gv20361100.1"/>
    </source>
</evidence>
<dbReference type="EnsemblPlants" id="AET7Gv20361100.1">
    <property type="protein sequence ID" value="AET7Gv20361100.1"/>
    <property type="gene ID" value="AET7Gv20361100"/>
</dbReference>
<dbReference type="AlphaFoldDB" id="A0A453QWT1"/>
<name>A0A453QWT1_AEGTS</name>
<organism evidence="1 2">
    <name type="scientific">Aegilops tauschii subsp. strangulata</name>
    <name type="common">Goatgrass</name>
    <dbReference type="NCBI Taxonomy" id="200361"/>
    <lineage>
        <taxon>Eukaryota</taxon>
        <taxon>Viridiplantae</taxon>
        <taxon>Streptophyta</taxon>
        <taxon>Embryophyta</taxon>
        <taxon>Tracheophyta</taxon>
        <taxon>Spermatophyta</taxon>
        <taxon>Magnoliopsida</taxon>
        <taxon>Liliopsida</taxon>
        <taxon>Poales</taxon>
        <taxon>Poaceae</taxon>
        <taxon>BOP clade</taxon>
        <taxon>Pooideae</taxon>
        <taxon>Triticodae</taxon>
        <taxon>Triticeae</taxon>
        <taxon>Triticinae</taxon>
        <taxon>Aegilops</taxon>
    </lineage>
</organism>
<reference evidence="2" key="1">
    <citation type="journal article" date="2014" name="Science">
        <title>Ancient hybridizations among the ancestral genomes of bread wheat.</title>
        <authorList>
            <consortium name="International Wheat Genome Sequencing Consortium,"/>
            <person name="Marcussen T."/>
            <person name="Sandve S.R."/>
            <person name="Heier L."/>
            <person name="Spannagl M."/>
            <person name="Pfeifer M."/>
            <person name="Jakobsen K.S."/>
            <person name="Wulff B.B."/>
            <person name="Steuernagel B."/>
            <person name="Mayer K.F."/>
            <person name="Olsen O.A."/>
        </authorList>
    </citation>
    <scope>NUCLEOTIDE SEQUENCE [LARGE SCALE GENOMIC DNA]</scope>
    <source>
        <strain evidence="2">cv. AL8/78</strain>
    </source>
</reference>
<reference evidence="2" key="2">
    <citation type="journal article" date="2017" name="Nat. Plants">
        <title>The Aegilops tauschii genome reveals multiple impacts of transposons.</title>
        <authorList>
            <person name="Zhao G."/>
            <person name="Zou C."/>
            <person name="Li K."/>
            <person name="Wang K."/>
            <person name="Li T."/>
            <person name="Gao L."/>
            <person name="Zhang X."/>
            <person name="Wang H."/>
            <person name="Yang Z."/>
            <person name="Liu X."/>
            <person name="Jiang W."/>
            <person name="Mao L."/>
            <person name="Kong X."/>
            <person name="Jiao Y."/>
            <person name="Jia J."/>
        </authorList>
    </citation>
    <scope>NUCLEOTIDE SEQUENCE [LARGE SCALE GENOMIC DNA]</scope>
    <source>
        <strain evidence="2">cv. AL8/78</strain>
    </source>
</reference>
<proteinExistence type="predicted"/>
<accession>A0A453QWT1</accession>
<reference evidence="1" key="3">
    <citation type="journal article" date="2017" name="Nature">
        <title>Genome sequence of the progenitor of the wheat D genome Aegilops tauschii.</title>
        <authorList>
            <person name="Luo M.C."/>
            <person name="Gu Y.Q."/>
            <person name="Puiu D."/>
            <person name="Wang H."/>
            <person name="Twardziok S.O."/>
            <person name="Deal K.R."/>
            <person name="Huo N."/>
            <person name="Zhu T."/>
            <person name="Wang L."/>
            <person name="Wang Y."/>
            <person name="McGuire P.E."/>
            <person name="Liu S."/>
            <person name="Long H."/>
            <person name="Ramasamy R.K."/>
            <person name="Rodriguez J.C."/>
            <person name="Van S.L."/>
            <person name="Yuan L."/>
            <person name="Wang Z."/>
            <person name="Xia Z."/>
            <person name="Xiao L."/>
            <person name="Anderson O.D."/>
            <person name="Ouyang S."/>
            <person name="Liang Y."/>
            <person name="Zimin A.V."/>
            <person name="Pertea G."/>
            <person name="Qi P."/>
            <person name="Bennetzen J.L."/>
            <person name="Dai X."/>
            <person name="Dawson M.W."/>
            <person name="Muller H.G."/>
            <person name="Kugler K."/>
            <person name="Rivarola-Duarte L."/>
            <person name="Spannagl M."/>
            <person name="Mayer K.F.X."/>
            <person name="Lu F.H."/>
            <person name="Bevan M.W."/>
            <person name="Leroy P."/>
            <person name="Li P."/>
            <person name="You F.M."/>
            <person name="Sun Q."/>
            <person name="Liu Z."/>
            <person name="Lyons E."/>
            <person name="Wicker T."/>
            <person name="Salzberg S.L."/>
            <person name="Devos K.M."/>
            <person name="Dvorak J."/>
        </authorList>
    </citation>
    <scope>NUCLEOTIDE SEQUENCE [LARGE SCALE GENOMIC DNA]</scope>
    <source>
        <strain evidence="1">cv. AL8/78</strain>
    </source>
</reference>